<sequence length="94" mass="10939">MTESTDQEHPQYKGDRAIVNQLLQGEVTDYNLSELARLIIRYKGFQGARDIQRDLDKALKKIGLTEEELYTKTRELHAQGGIYQNLGRNREDWS</sequence>
<dbReference type="AlphaFoldDB" id="A0A0C1UUR3"/>
<protein>
    <submittedName>
        <fullName evidence="1">DUF3288 family protein</fullName>
    </submittedName>
</protein>
<dbReference type="Pfam" id="PF11691">
    <property type="entry name" value="DUF3288"/>
    <property type="match status" value="1"/>
</dbReference>
<comment type="caution">
    <text evidence="1">The sequence shown here is derived from an EMBL/GenBank/DDBJ whole genome shotgun (WGS) entry which is preliminary data.</text>
</comment>
<name>A0A0C1UUR3_9CYAN</name>
<reference evidence="1" key="3">
    <citation type="submission" date="2020-02" db="EMBL/GenBank/DDBJ databases">
        <authorList>
            <person name="Sarangi A.N."/>
            <person name="Ghosh S."/>
            <person name="Mukherjee M."/>
            <person name="Tripathy S."/>
        </authorList>
    </citation>
    <scope>NUCLEOTIDE SEQUENCE</scope>
    <source>
        <strain evidence="1">BDU141951</strain>
    </source>
</reference>
<evidence type="ECO:0000313" key="1">
    <source>
        <dbReference type="EMBL" id="NEV70227.1"/>
    </source>
</evidence>
<gene>
    <name evidence="1" type="ORF">QQ91_024365</name>
</gene>
<organism evidence="1">
    <name type="scientific">Lyngbya confervoides BDU141951</name>
    <dbReference type="NCBI Taxonomy" id="1574623"/>
    <lineage>
        <taxon>Bacteria</taxon>
        <taxon>Bacillati</taxon>
        <taxon>Cyanobacteriota</taxon>
        <taxon>Cyanophyceae</taxon>
        <taxon>Oscillatoriophycideae</taxon>
        <taxon>Oscillatoriales</taxon>
        <taxon>Microcoleaceae</taxon>
        <taxon>Lyngbya</taxon>
    </lineage>
</organism>
<reference evidence="1" key="1">
    <citation type="submission" date="2014-11" db="EMBL/GenBank/DDBJ databases">
        <authorList>
            <person name="Malar M.C."/>
            <person name="Sen D."/>
            <person name="Tripathy S."/>
        </authorList>
    </citation>
    <scope>NUCLEOTIDE SEQUENCE</scope>
    <source>
        <strain evidence="1">BDU141951</strain>
    </source>
</reference>
<dbReference type="InterPro" id="IPR021705">
    <property type="entry name" value="DUF3288"/>
</dbReference>
<accession>A0A0C1UUR3</accession>
<proteinExistence type="predicted"/>
<reference evidence="1" key="2">
    <citation type="journal article" date="2015" name="Genome Announc.">
        <title>Draft Genome Sequence of Filamentous Marine Cyanobacterium Lyngbya confervoides Strain BDU141951.</title>
        <authorList>
            <person name="Chandrababunaidu M.M."/>
            <person name="Sen D."/>
            <person name="Tripathy S."/>
        </authorList>
    </citation>
    <scope>NUCLEOTIDE SEQUENCE</scope>
    <source>
        <strain evidence="1">BDU141951</strain>
    </source>
</reference>
<dbReference type="EMBL" id="JTHE02000003">
    <property type="protein sequence ID" value="NEV70227.1"/>
    <property type="molecule type" value="Genomic_DNA"/>
</dbReference>